<keyword evidence="1" id="KW-0488">Methylation</keyword>
<protein>
    <recommendedName>
        <fullName evidence="4">General secretion pathway protein G</fullName>
    </recommendedName>
</protein>
<evidence type="ECO:0000256" key="1">
    <source>
        <dbReference type="ARBA" id="ARBA00022481"/>
    </source>
</evidence>
<dbReference type="SUPFAM" id="SSF54523">
    <property type="entry name" value="Pili subunits"/>
    <property type="match status" value="1"/>
</dbReference>
<proteinExistence type="predicted"/>
<dbReference type="STRING" id="313628.LNTAR_03084"/>
<dbReference type="Gene3D" id="3.30.700.10">
    <property type="entry name" value="Glycoprotein, Type 4 Pilin"/>
    <property type="match status" value="1"/>
</dbReference>
<dbReference type="Pfam" id="PF07963">
    <property type="entry name" value="N_methyl"/>
    <property type="match status" value="1"/>
</dbReference>
<dbReference type="eggNOG" id="COG4969">
    <property type="taxonomic scope" value="Bacteria"/>
</dbReference>
<keyword evidence="3" id="KW-1185">Reference proteome</keyword>
<dbReference type="PRINTS" id="PR00813">
    <property type="entry name" value="BCTERIALGSPG"/>
</dbReference>
<accession>A6DT04</accession>
<dbReference type="OrthoDB" id="5296638at2"/>
<dbReference type="GO" id="GO:0015628">
    <property type="term" value="P:protein secretion by the type II secretion system"/>
    <property type="evidence" value="ECO:0007669"/>
    <property type="project" value="InterPro"/>
</dbReference>
<gene>
    <name evidence="2" type="ORF">LNTAR_03084</name>
</gene>
<dbReference type="GO" id="GO:0015627">
    <property type="term" value="C:type II protein secretion system complex"/>
    <property type="evidence" value="ECO:0007669"/>
    <property type="project" value="InterPro"/>
</dbReference>
<dbReference type="InterPro" id="IPR012902">
    <property type="entry name" value="N_methyl_site"/>
</dbReference>
<comment type="caution">
    <text evidence="2">The sequence shown here is derived from an EMBL/GenBank/DDBJ whole genome shotgun (WGS) entry which is preliminary data.</text>
</comment>
<dbReference type="InterPro" id="IPR000983">
    <property type="entry name" value="Bac_GSPG_pilin"/>
</dbReference>
<dbReference type="RefSeq" id="WP_007280954.1">
    <property type="nucleotide sequence ID" value="NZ_ABCK01000034.1"/>
</dbReference>
<dbReference type="PANTHER" id="PTHR30093">
    <property type="entry name" value="GENERAL SECRETION PATHWAY PROTEIN G"/>
    <property type="match status" value="1"/>
</dbReference>
<dbReference type="Proteomes" id="UP000004947">
    <property type="component" value="Unassembled WGS sequence"/>
</dbReference>
<dbReference type="EMBL" id="ABCK01000034">
    <property type="protein sequence ID" value="EDM25179.1"/>
    <property type="molecule type" value="Genomic_DNA"/>
</dbReference>
<dbReference type="InterPro" id="IPR045584">
    <property type="entry name" value="Pilin-like"/>
</dbReference>
<name>A6DT04_9BACT</name>
<sequence length="155" mass="16907">MKKSKFTLIELLVVVAIIGILAAMILPSLARARDKAKQSNCRGNLKSIGTAIRIYFSDQPNEVVPNPGTDTELNASHIWVTTFDIPSQFLSCPASRENNDSQIYRSVSTGNDLQWGDLLTEPDEILVEDLNPHKFGGTVNKLFPDGHVESGAASP</sequence>
<reference evidence="2 3" key="1">
    <citation type="journal article" date="2010" name="J. Bacteriol.">
        <title>Genome sequence of Lentisphaera araneosa HTCC2155T, the type species of the order Lentisphaerales in the phylum Lentisphaerae.</title>
        <authorList>
            <person name="Thrash J.C."/>
            <person name="Cho J.C."/>
            <person name="Vergin K.L."/>
            <person name="Morris R.M."/>
            <person name="Giovannoni S.J."/>
        </authorList>
    </citation>
    <scope>NUCLEOTIDE SEQUENCE [LARGE SCALE GENOMIC DNA]</scope>
    <source>
        <strain evidence="2 3">HTCC2155</strain>
    </source>
</reference>
<evidence type="ECO:0008006" key="4">
    <source>
        <dbReference type="Google" id="ProtNLM"/>
    </source>
</evidence>
<dbReference type="AlphaFoldDB" id="A6DT04"/>
<evidence type="ECO:0000313" key="3">
    <source>
        <dbReference type="Proteomes" id="UP000004947"/>
    </source>
</evidence>
<dbReference type="NCBIfam" id="TIGR02532">
    <property type="entry name" value="IV_pilin_GFxxxE"/>
    <property type="match status" value="1"/>
</dbReference>
<organism evidence="2 3">
    <name type="scientific">Lentisphaera araneosa HTCC2155</name>
    <dbReference type="NCBI Taxonomy" id="313628"/>
    <lineage>
        <taxon>Bacteria</taxon>
        <taxon>Pseudomonadati</taxon>
        <taxon>Lentisphaerota</taxon>
        <taxon>Lentisphaeria</taxon>
        <taxon>Lentisphaerales</taxon>
        <taxon>Lentisphaeraceae</taxon>
        <taxon>Lentisphaera</taxon>
    </lineage>
</organism>
<evidence type="ECO:0000313" key="2">
    <source>
        <dbReference type="EMBL" id="EDM25179.1"/>
    </source>
</evidence>